<dbReference type="AlphaFoldDB" id="A0A521CWL6"/>
<dbReference type="Pfam" id="PF00149">
    <property type="entry name" value="Metallophos"/>
    <property type="match status" value="1"/>
</dbReference>
<dbReference type="RefSeq" id="WP_142505317.1">
    <property type="nucleotide sequence ID" value="NZ_FXTI01000004.1"/>
</dbReference>
<sequence length="288" mass="32274">MDTKPVLGRRQFIKKIWVRLMGAATVAGIGTYSAIIEPNWLEVTRVKIRLSRLPSNFLGLKIVHFSDTHLGLYFSPDDLYDVVEEVNKLQPDVICFTGDLLDSRFGFDYLPESSTILSRLKAPLGKWAILGNHDYRADPQSISSAFKKAGFHLLKNQYQAIEKGKEKIYLLGLDDVLEGEVNMEPMLQNLEKDAFKILLVHEPDFVDEVADYSSSLIDLQLSGHSHGGQIAFPLIGPVITPPLGQKYPAGLYKVKNTAVYTNRGIGTTILPFRFWCRPEITFMTLTGG</sequence>
<dbReference type="InterPro" id="IPR004843">
    <property type="entry name" value="Calcineurin-like_PHP"/>
</dbReference>
<evidence type="ECO:0000256" key="2">
    <source>
        <dbReference type="ARBA" id="ARBA00022723"/>
    </source>
</evidence>
<dbReference type="InterPro" id="IPR029052">
    <property type="entry name" value="Metallo-depent_PP-like"/>
</dbReference>
<dbReference type="Gene3D" id="3.60.21.10">
    <property type="match status" value="1"/>
</dbReference>
<dbReference type="PANTHER" id="PTHR31302">
    <property type="entry name" value="TRANSMEMBRANE PROTEIN WITH METALLOPHOSPHOESTERASE DOMAIN-RELATED"/>
    <property type="match status" value="1"/>
</dbReference>
<dbReference type="GO" id="GO:0008758">
    <property type="term" value="F:UDP-2,3-diacylglucosamine hydrolase activity"/>
    <property type="evidence" value="ECO:0007669"/>
    <property type="project" value="TreeGrafter"/>
</dbReference>
<evidence type="ECO:0000256" key="4">
    <source>
        <dbReference type="ARBA" id="ARBA00061089"/>
    </source>
</evidence>
<dbReference type="InterPro" id="IPR051158">
    <property type="entry name" value="Metallophosphoesterase_sf"/>
</dbReference>
<keyword evidence="7" id="KW-1185">Reference proteome</keyword>
<dbReference type="Proteomes" id="UP000315636">
    <property type="component" value="Unassembled WGS sequence"/>
</dbReference>
<dbReference type="CDD" id="cd07385">
    <property type="entry name" value="MPP_YkuE_C"/>
    <property type="match status" value="1"/>
</dbReference>
<reference evidence="6 7" key="1">
    <citation type="submission" date="2017-05" db="EMBL/GenBank/DDBJ databases">
        <authorList>
            <person name="Varghese N."/>
            <person name="Submissions S."/>
        </authorList>
    </citation>
    <scope>NUCLEOTIDE SEQUENCE [LARGE SCALE GENOMIC DNA]</scope>
    <source>
        <strain evidence="6 7">DSM 45474</strain>
    </source>
</reference>
<accession>A0A521CWL6</accession>
<evidence type="ECO:0000313" key="7">
    <source>
        <dbReference type="Proteomes" id="UP000315636"/>
    </source>
</evidence>
<dbReference type="OrthoDB" id="9780884at2"/>
<keyword evidence="3" id="KW-0378">Hydrolase</keyword>
<evidence type="ECO:0000313" key="6">
    <source>
        <dbReference type="EMBL" id="SMO63823.1"/>
    </source>
</evidence>
<dbReference type="PANTHER" id="PTHR31302:SF25">
    <property type="entry name" value="PHOSPHOESTERASE"/>
    <property type="match status" value="1"/>
</dbReference>
<feature type="domain" description="Calcineurin-like phosphoesterase" evidence="5">
    <location>
        <begin position="60"/>
        <end position="227"/>
    </location>
</feature>
<gene>
    <name evidence="6" type="ORF">SAMN06264849_104265</name>
</gene>
<dbReference type="GO" id="GO:0046872">
    <property type="term" value="F:metal ion binding"/>
    <property type="evidence" value="ECO:0007669"/>
    <property type="project" value="UniProtKB-KW"/>
</dbReference>
<keyword evidence="2" id="KW-0479">Metal-binding</keyword>
<dbReference type="SUPFAM" id="SSF56300">
    <property type="entry name" value="Metallo-dependent phosphatases"/>
    <property type="match status" value="1"/>
</dbReference>
<dbReference type="GO" id="GO:0016020">
    <property type="term" value="C:membrane"/>
    <property type="evidence" value="ECO:0007669"/>
    <property type="project" value="GOC"/>
</dbReference>
<proteinExistence type="inferred from homology"/>
<evidence type="ECO:0000259" key="5">
    <source>
        <dbReference type="Pfam" id="PF00149"/>
    </source>
</evidence>
<name>A0A521CWL6_9BACL</name>
<evidence type="ECO:0000256" key="1">
    <source>
        <dbReference type="ARBA" id="ARBA00001968"/>
    </source>
</evidence>
<comment type="cofactor">
    <cofactor evidence="1">
        <name>a divalent metal cation</name>
        <dbReference type="ChEBI" id="CHEBI:60240"/>
    </cofactor>
</comment>
<comment type="similarity">
    <text evidence="4">Belongs to the metallophosphoesterase superfamily.</text>
</comment>
<organism evidence="6 7">
    <name type="scientific">Melghirimyces algeriensis</name>
    <dbReference type="NCBI Taxonomy" id="910412"/>
    <lineage>
        <taxon>Bacteria</taxon>
        <taxon>Bacillati</taxon>
        <taxon>Bacillota</taxon>
        <taxon>Bacilli</taxon>
        <taxon>Bacillales</taxon>
        <taxon>Thermoactinomycetaceae</taxon>
        <taxon>Melghirimyces</taxon>
    </lineage>
</organism>
<dbReference type="GO" id="GO:0009245">
    <property type="term" value="P:lipid A biosynthetic process"/>
    <property type="evidence" value="ECO:0007669"/>
    <property type="project" value="TreeGrafter"/>
</dbReference>
<evidence type="ECO:0000256" key="3">
    <source>
        <dbReference type="ARBA" id="ARBA00022801"/>
    </source>
</evidence>
<dbReference type="EMBL" id="FXTI01000004">
    <property type="protein sequence ID" value="SMO63823.1"/>
    <property type="molecule type" value="Genomic_DNA"/>
</dbReference>
<protein>
    <recommendedName>
        <fullName evidence="5">Calcineurin-like phosphoesterase domain-containing protein</fullName>
    </recommendedName>
</protein>
<dbReference type="FunFam" id="3.60.21.10:FF:000028">
    <property type="entry name" value="Putative metallophosphoesterase"/>
    <property type="match status" value="1"/>
</dbReference>